<dbReference type="OrthoDB" id="105498at2"/>
<dbReference type="EMBL" id="OMOD01000142">
    <property type="protein sequence ID" value="SPF43136.1"/>
    <property type="molecule type" value="Genomic_DNA"/>
</dbReference>
<dbReference type="SUPFAM" id="SSF51004">
    <property type="entry name" value="C-terminal (heme d1) domain of cytochrome cd1-nitrite reductase"/>
    <property type="match status" value="2"/>
</dbReference>
<accession>A0A2U3KTZ2</accession>
<reference evidence="2" key="1">
    <citation type="submission" date="2018-02" db="EMBL/GenBank/DDBJ databases">
        <authorList>
            <person name="Hausmann B."/>
        </authorList>
    </citation>
    <scope>NUCLEOTIDE SEQUENCE [LARGE SCALE GENOMIC DNA]</scope>
    <source>
        <strain evidence="2">Peat soil MAG SbA1</strain>
    </source>
</reference>
<evidence type="ECO:0000313" key="2">
    <source>
        <dbReference type="Proteomes" id="UP000238701"/>
    </source>
</evidence>
<dbReference type="PANTHER" id="PTHR47197:SF3">
    <property type="entry name" value="DIHYDRO-HEME D1 DEHYDROGENASE"/>
    <property type="match status" value="1"/>
</dbReference>
<dbReference type="AlphaFoldDB" id="A0A2U3KTZ2"/>
<dbReference type="InterPro" id="IPR051200">
    <property type="entry name" value="Host-pathogen_enzymatic-act"/>
</dbReference>
<protein>
    <recommendedName>
        <fullName evidence="3">YncE family protein</fullName>
    </recommendedName>
</protein>
<dbReference type="Gene3D" id="2.130.10.10">
    <property type="entry name" value="YVTN repeat-like/Quinoprotein amine dehydrogenase"/>
    <property type="match status" value="1"/>
</dbReference>
<evidence type="ECO:0000313" key="1">
    <source>
        <dbReference type="EMBL" id="SPF43136.1"/>
    </source>
</evidence>
<dbReference type="PROSITE" id="PS51257">
    <property type="entry name" value="PROKAR_LIPOPROTEIN"/>
    <property type="match status" value="1"/>
</dbReference>
<dbReference type="InterPro" id="IPR015943">
    <property type="entry name" value="WD40/YVTN_repeat-like_dom_sf"/>
</dbReference>
<organism evidence="1 2">
    <name type="scientific">Candidatus Sulfotelmatobacter kueseliae</name>
    <dbReference type="NCBI Taxonomy" id="2042962"/>
    <lineage>
        <taxon>Bacteria</taxon>
        <taxon>Pseudomonadati</taxon>
        <taxon>Acidobacteriota</taxon>
        <taxon>Terriglobia</taxon>
        <taxon>Terriglobales</taxon>
        <taxon>Candidatus Korobacteraceae</taxon>
        <taxon>Candidatus Sulfotelmatobacter</taxon>
    </lineage>
</organism>
<sequence length="763" mass="77529">MSLRRLGGLLAVALATLLWMSCGEVFRPVVIPTTLTPPNPASFHEVFGINGNAPYSQGTALQIDVSGDSDIGAASMGVNPTHAAILPNYSRVFVASAGSLYLGDSDLVTAFTPAVDSRTATGLGTLTLFTFPNVGAGQSSTIVTLSETGNLVTATLSAALSNAVVGAVISISSVNVAGYNGNFLISSVNGTTIQYVDSTAGLAAASGGIATVPVTCSYLPDYVATTQNTVVYVANYGVESGPNCNLASTDSVGMLNPSVNSITNIGYLPPGSHPVAMAETPNALNLYVVNQGNNTVTDVSPIDLSTIATISVGSPPVWAVSRVDGNRVYVLEQGDGVLDPIDTATNSVLPSQTNLSVGPGASFILYDSNLNRLYVPFPGTAAQNFMDAAVYVFSTTGGVDLSGNPNDTPKLLATISMTKGTNPPCPNGCSPVSVAALPDGSRFYVASYQISPACPDPNVGAAESCMIPMLTVFDALSMTVKPVSSSLLAPVPSLSLLTSPPFAPTQYALPPVSSCSTTTPYTPGATRFRMFTTAASDGSHVYVSICDAGSIADVSTTTDTISTGTNSPDTLITDLSTPFAACSGATCGKVATITGFSITSNVVTFQAANSFIAGQEVTIAGLTTTAGSQLDGLTLTVLATGLSGSQFESNLPTSQSNVPLTSDFGTAAATPVAYITAFSITSNVVTFQAANTFVAGQRVVISGLSSTTGTLLDGQNLAVLASGLSSAQFECSFSNPNVPLTADSGTALPLPLLQSPLFLLTGQ</sequence>
<name>A0A2U3KTZ2_9BACT</name>
<evidence type="ECO:0008006" key="3">
    <source>
        <dbReference type="Google" id="ProtNLM"/>
    </source>
</evidence>
<proteinExistence type="predicted"/>
<dbReference type="PANTHER" id="PTHR47197">
    <property type="entry name" value="PROTEIN NIRF"/>
    <property type="match status" value="1"/>
</dbReference>
<dbReference type="Proteomes" id="UP000238701">
    <property type="component" value="Unassembled WGS sequence"/>
</dbReference>
<gene>
    <name evidence="1" type="ORF">SBA1_480006</name>
</gene>
<dbReference type="InterPro" id="IPR011048">
    <property type="entry name" value="Haem_d1_sf"/>
</dbReference>